<evidence type="ECO:0000313" key="4">
    <source>
        <dbReference type="EMBL" id="KAL0895231.1"/>
    </source>
</evidence>
<dbReference type="Proteomes" id="UP001549920">
    <property type="component" value="Unassembled WGS sequence"/>
</dbReference>
<keyword evidence="5" id="KW-1185">Reference proteome</keyword>
<dbReference type="InterPro" id="IPR001304">
    <property type="entry name" value="C-type_lectin-like"/>
</dbReference>
<dbReference type="PANTHER" id="PTHR45710:SF36">
    <property type="entry name" value="C-TYPE LECTIN DOMAIN-CONTAINING PROTEIN"/>
    <property type="match status" value="1"/>
</dbReference>
<comment type="caution">
    <text evidence="4">The sequence shown here is derived from an EMBL/GenBank/DDBJ whole genome shotgun (WGS) entry which is preliminary data.</text>
</comment>
<dbReference type="PANTHER" id="PTHR45710">
    <property type="entry name" value="C-TYPE LECTIN DOMAIN-CONTAINING PROTEIN 180"/>
    <property type="match status" value="1"/>
</dbReference>
<feature type="compositionally biased region" description="Pro residues" evidence="1">
    <location>
        <begin position="71"/>
        <end position="97"/>
    </location>
</feature>
<dbReference type="EMBL" id="JBEUOH010000003">
    <property type="protein sequence ID" value="KAL0895231.1"/>
    <property type="molecule type" value="Genomic_DNA"/>
</dbReference>
<accession>A0ABR3IG35</accession>
<dbReference type="SUPFAM" id="SSF56436">
    <property type="entry name" value="C-type lectin-like"/>
    <property type="match status" value="1"/>
</dbReference>
<name>A0ABR3IG35_LOXSC</name>
<dbReference type="InterPro" id="IPR050828">
    <property type="entry name" value="C-type_lectin/matrix_domain"/>
</dbReference>
<feature type="compositionally biased region" description="Low complexity" evidence="1">
    <location>
        <begin position="146"/>
        <end position="168"/>
    </location>
</feature>
<evidence type="ECO:0000259" key="3">
    <source>
        <dbReference type="PROSITE" id="PS50041"/>
    </source>
</evidence>
<evidence type="ECO:0000256" key="2">
    <source>
        <dbReference type="SAM" id="SignalP"/>
    </source>
</evidence>
<proteinExistence type="predicted"/>
<protein>
    <recommendedName>
        <fullName evidence="3">C-type lectin domain-containing protein</fullName>
    </recommendedName>
</protein>
<reference evidence="4 5" key="1">
    <citation type="submission" date="2024-06" db="EMBL/GenBank/DDBJ databases">
        <title>A chromosome-level genome assembly of beet webworm, Loxostege sticticalis.</title>
        <authorList>
            <person name="Zhang Y."/>
        </authorList>
    </citation>
    <scope>NUCLEOTIDE SEQUENCE [LARGE SCALE GENOMIC DNA]</scope>
    <source>
        <strain evidence="4">AQ026</strain>
        <tissue evidence="4">Whole body</tissue>
    </source>
</reference>
<feature type="region of interest" description="Disordered" evidence="1">
    <location>
        <begin position="64"/>
        <end position="189"/>
    </location>
</feature>
<evidence type="ECO:0000313" key="5">
    <source>
        <dbReference type="Proteomes" id="UP001549920"/>
    </source>
</evidence>
<feature type="signal peptide" evidence="2">
    <location>
        <begin position="1"/>
        <end position="19"/>
    </location>
</feature>
<feature type="chain" id="PRO_5047405803" description="C-type lectin domain-containing protein" evidence="2">
    <location>
        <begin position="20"/>
        <end position="400"/>
    </location>
</feature>
<gene>
    <name evidence="4" type="ORF">ABMA27_011386</name>
</gene>
<dbReference type="InterPro" id="IPR016187">
    <property type="entry name" value="CTDL_fold"/>
</dbReference>
<sequence length="400" mass="44777">MKVLRHTLVALLMLASAHAGNDTLADSCEPFLWSSLLEEWATTPEHSGRHGRVMSLPPTKGYYVSDRIDLMPPPPPPSYQQGPHPPHPSHRPPPPSGYSPYDEWQASPPPPPPAGGKIVNRPPNPYKDKFKPSYPPPSPNHPIPLQPQSQTQQPQQHYQQQQQQQQRPGSSAADRVDAAPPSTPQKQVSETDLYLLSAIEKLVYRVDLMEKRLRKMEETMHYLVAGKDTTPEPCASNFTRVGSGCYYFSPDAGDWKAASLRCRKMKTHLLEIDGDDEKRTMFSSLLANKKHKGQDWWTGGLNPGLLWIWSHSARAVVNNSTSNSTIVGEGRCLALVHDPARATYAYRGQDCALRHHFVCEMPEQKAKLSNEIERVARELRTVGGGARKAKIMWSDHLANF</sequence>
<organism evidence="4 5">
    <name type="scientific">Loxostege sticticalis</name>
    <name type="common">Beet webworm moth</name>
    <dbReference type="NCBI Taxonomy" id="481309"/>
    <lineage>
        <taxon>Eukaryota</taxon>
        <taxon>Metazoa</taxon>
        <taxon>Ecdysozoa</taxon>
        <taxon>Arthropoda</taxon>
        <taxon>Hexapoda</taxon>
        <taxon>Insecta</taxon>
        <taxon>Pterygota</taxon>
        <taxon>Neoptera</taxon>
        <taxon>Endopterygota</taxon>
        <taxon>Lepidoptera</taxon>
        <taxon>Glossata</taxon>
        <taxon>Ditrysia</taxon>
        <taxon>Pyraloidea</taxon>
        <taxon>Crambidae</taxon>
        <taxon>Pyraustinae</taxon>
        <taxon>Loxostege</taxon>
    </lineage>
</organism>
<keyword evidence="2" id="KW-0732">Signal</keyword>
<feature type="compositionally biased region" description="Pro residues" evidence="1">
    <location>
        <begin position="133"/>
        <end position="145"/>
    </location>
</feature>
<feature type="domain" description="C-type lectin" evidence="3">
    <location>
        <begin position="241"/>
        <end position="360"/>
    </location>
</feature>
<dbReference type="Gene3D" id="3.10.100.10">
    <property type="entry name" value="Mannose-Binding Protein A, subunit A"/>
    <property type="match status" value="1"/>
</dbReference>
<dbReference type="InterPro" id="IPR016186">
    <property type="entry name" value="C-type_lectin-like/link_sf"/>
</dbReference>
<dbReference type="SMART" id="SM00034">
    <property type="entry name" value="CLECT"/>
    <property type="match status" value="1"/>
</dbReference>
<dbReference type="CDD" id="cd00037">
    <property type="entry name" value="CLECT"/>
    <property type="match status" value="1"/>
</dbReference>
<evidence type="ECO:0000256" key="1">
    <source>
        <dbReference type="SAM" id="MobiDB-lite"/>
    </source>
</evidence>
<dbReference type="PROSITE" id="PS50041">
    <property type="entry name" value="C_TYPE_LECTIN_2"/>
    <property type="match status" value="1"/>
</dbReference>